<dbReference type="EMBL" id="HG996471">
    <property type="protein sequence ID" value="CAG1847829.1"/>
    <property type="molecule type" value="Genomic_DNA"/>
</dbReference>
<feature type="repeat" description="PPR" evidence="2">
    <location>
        <begin position="116"/>
        <end position="150"/>
    </location>
</feature>
<name>A0A804JM01_MUSAM</name>
<keyword evidence="1" id="KW-0677">Repeat</keyword>
<organism evidence="5 6">
    <name type="scientific">Musa acuminata subsp. malaccensis</name>
    <name type="common">Wild banana</name>
    <name type="synonym">Musa malaccensis</name>
    <dbReference type="NCBI Taxonomy" id="214687"/>
    <lineage>
        <taxon>Eukaryota</taxon>
        <taxon>Viridiplantae</taxon>
        <taxon>Streptophyta</taxon>
        <taxon>Embryophyta</taxon>
        <taxon>Tracheophyta</taxon>
        <taxon>Spermatophyta</taxon>
        <taxon>Magnoliopsida</taxon>
        <taxon>Liliopsida</taxon>
        <taxon>Zingiberales</taxon>
        <taxon>Musaceae</taxon>
        <taxon>Musa</taxon>
    </lineage>
</organism>
<dbReference type="PANTHER" id="PTHR47926">
    <property type="entry name" value="PENTATRICOPEPTIDE REPEAT-CONTAINING PROTEIN"/>
    <property type="match status" value="1"/>
</dbReference>
<evidence type="ECO:0000313" key="6">
    <source>
        <dbReference type="Proteomes" id="UP000012960"/>
    </source>
</evidence>
<proteinExistence type="predicted"/>
<gene>
    <name evidence="4" type="ORF">GSMUA_176240.1</name>
</gene>
<dbReference type="FunFam" id="1.25.40.10:FF:001093">
    <property type="entry name" value="Pentatricopeptide repeat-containing protein At2g34400"/>
    <property type="match status" value="1"/>
</dbReference>
<dbReference type="SUPFAM" id="SSF48452">
    <property type="entry name" value="TPR-like"/>
    <property type="match status" value="1"/>
</dbReference>
<accession>A0A804JM01</accession>
<dbReference type="Gene3D" id="1.25.40.10">
    <property type="entry name" value="Tetratricopeptide repeat domain"/>
    <property type="match status" value="2"/>
</dbReference>
<dbReference type="InterPro" id="IPR002885">
    <property type="entry name" value="PPR_rpt"/>
</dbReference>
<evidence type="ECO:0000256" key="1">
    <source>
        <dbReference type="ARBA" id="ARBA00022737"/>
    </source>
</evidence>
<protein>
    <submittedName>
        <fullName evidence="4">(wild Malaysian banana) hypothetical protein</fullName>
    </submittedName>
</protein>
<feature type="repeat" description="PPR" evidence="2">
    <location>
        <begin position="247"/>
        <end position="281"/>
    </location>
</feature>
<dbReference type="InterPro" id="IPR046960">
    <property type="entry name" value="PPR_At4g14850-like_plant"/>
</dbReference>
<evidence type="ECO:0000313" key="5">
    <source>
        <dbReference type="EnsemblPlants" id="Ma06_p30050.1"/>
    </source>
</evidence>
<keyword evidence="6" id="KW-1185">Reference proteome</keyword>
<dbReference type="AlphaFoldDB" id="A0A804JM01"/>
<evidence type="ECO:0000313" key="4">
    <source>
        <dbReference type="EMBL" id="CAG1847829.1"/>
    </source>
</evidence>
<sequence>MIYSMDFLSLSSFAHPSTSILQQKRDSNTNHDSYSRSHPSADHLPVGASTRAVEDQAFSLLRSCVSFPRLTQIHARIVRHAIYSSNLVAAKLVSACFSLDRPSYADRVFAHVPRPSPFLWNSMIKGYVGLGRHCDALLVFDHMPDKDVVAWNVMLSSYACLDLSESMIAFHRMQLDGLKPDKVMAVTMLSAIADLGMLDSGKWFHEYVKKNEIAIDAYVGNALVDMYAKCGSIQDARLVFDEIIRKNISCYNSMIFGLAAHGLGEEALEIFTDAERTGIGIDDITMTAVLTACSHSGLVEEGLKYFKTMQNVYGIEPKTEYYGCIVDLLGRAGRFDEAMQIIEITEDDSFILGTLAAACRTHGNLGLANELVKNISKLDPTNCGFLVLQANAEAASGRWEEAVNVRRLIKDTRIKKRPSCCWIEVGNEVHEFVASDNSHLNSVKSARYIC</sequence>
<dbReference type="PROSITE" id="PS51375">
    <property type="entry name" value="PPR"/>
    <property type="match status" value="2"/>
</dbReference>
<feature type="region of interest" description="Disordered" evidence="3">
    <location>
        <begin position="21"/>
        <end position="45"/>
    </location>
</feature>
<reference evidence="4" key="1">
    <citation type="submission" date="2021-03" db="EMBL/GenBank/DDBJ databases">
        <authorList>
            <consortium name="Genoscope - CEA"/>
            <person name="William W."/>
        </authorList>
    </citation>
    <scope>NUCLEOTIDE SEQUENCE</scope>
    <source>
        <strain evidence="4">Doubled-haploid Pahang</strain>
    </source>
</reference>
<dbReference type="InterPro" id="IPR046848">
    <property type="entry name" value="E_motif"/>
</dbReference>
<dbReference type="InParanoid" id="A0A804JM01"/>
<dbReference type="EnsemblPlants" id="Ma06_t30050.1">
    <property type="protein sequence ID" value="Ma06_p30050.1"/>
    <property type="gene ID" value="Ma06_g30050"/>
</dbReference>
<evidence type="ECO:0000256" key="3">
    <source>
        <dbReference type="SAM" id="MobiDB-lite"/>
    </source>
</evidence>
<dbReference type="Pfam" id="PF01535">
    <property type="entry name" value="PPR"/>
    <property type="match status" value="2"/>
</dbReference>
<dbReference type="NCBIfam" id="TIGR00756">
    <property type="entry name" value="PPR"/>
    <property type="match status" value="3"/>
</dbReference>
<dbReference type="GO" id="GO:0003723">
    <property type="term" value="F:RNA binding"/>
    <property type="evidence" value="ECO:0007669"/>
    <property type="project" value="InterPro"/>
</dbReference>
<dbReference type="Pfam" id="PF13041">
    <property type="entry name" value="PPR_2"/>
    <property type="match status" value="1"/>
</dbReference>
<dbReference type="GO" id="GO:0009451">
    <property type="term" value="P:RNA modification"/>
    <property type="evidence" value="ECO:0007669"/>
    <property type="project" value="InterPro"/>
</dbReference>
<dbReference type="Pfam" id="PF20431">
    <property type="entry name" value="E_motif"/>
    <property type="match status" value="1"/>
</dbReference>
<dbReference type="Gramene" id="Ma06_t30050.1">
    <property type="protein sequence ID" value="Ma06_p30050.1"/>
    <property type="gene ID" value="Ma06_g30050"/>
</dbReference>
<feature type="compositionally biased region" description="Basic and acidic residues" evidence="3">
    <location>
        <begin position="23"/>
        <end position="41"/>
    </location>
</feature>
<evidence type="ECO:0000256" key="2">
    <source>
        <dbReference type="PROSITE-ProRule" id="PRU00708"/>
    </source>
</evidence>
<dbReference type="InterPro" id="IPR011990">
    <property type="entry name" value="TPR-like_helical_dom_sf"/>
</dbReference>
<dbReference type="Proteomes" id="UP000012960">
    <property type="component" value="Unplaced"/>
</dbReference>
<reference evidence="5" key="2">
    <citation type="submission" date="2021-05" db="UniProtKB">
        <authorList>
            <consortium name="EnsemblPlants"/>
        </authorList>
    </citation>
    <scope>IDENTIFICATION</scope>
    <source>
        <strain evidence="5">subsp. malaccensis</strain>
    </source>
</reference>